<sequence>MATPLGKYKKVKLELKMKALDAIILDVWKPPGMSRWCMHGDDDHLAWKRPVFLEACRGLRTVGGLIASGLPFNIFDRHSLWSFLYLVSYLTSQTRDQIKGMDSKIVTVDQFAMVMASIQEAIASLSRMIDGQQVSPQDGAQYDPTVPPPPPPSQSAPQAIPFTLHSQTEVAPPSVTVPTPTSEDPHARMDRLEQRLRMPKIERYIGIGCPHIHLRLYSMIMRAHGLDEAKTIMIFPMSLSGAAQRWFASLDVSHRRTWDDLAQEFLRQHAFNTVIDVSRKELKALRQRPEESVTSFIPRWRKKISQALYNIEKGIARGLWSESSLSDSNGKKPLGGQRSGDVSAISSIGLRPPRCYQTTYVPPALALPHHTAQGIKRPFVSYSATTQPCYVAQFVVRPTTSYPKPRAQQTSAPFALRTQRQFSQLGMSLSQALRKLTETELLTALTPRPPPQPIPPQFRMDLHYAYHQGPGHETDRCTALRHAI</sequence>
<dbReference type="AlphaFoldDB" id="A0A438BXM5"/>
<proteinExistence type="predicted"/>
<evidence type="ECO:0000313" key="4">
    <source>
        <dbReference type="Proteomes" id="UP000288805"/>
    </source>
</evidence>
<dbReference type="EMBL" id="QGNW01002596">
    <property type="protein sequence ID" value="RVW15756.1"/>
    <property type="molecule type" value="Genomic_DNA"/>
</dbReference>
<protein>
    <recommendedName>
        <fullName evidence="2">Retrotransposon gag domain-containing protein</fullName>
    </recommendedName>
</protein>
<dbReference type="InterPro" id="IPR005162">
    <property type="entry name" value="Retrotrans_gag_dom"/>
</dbReference>
<feature type="domain" description="Retrotransposon gag" evidence="2">
    <location>
        <begin position="234"/>
        <end position="305"/>
    </location>
</feature>
<feature type="region of interest" description="Disordered" evidence="1">
    <location>
        <begin position="170"/>
        <end position="189"/>
    </location>
</feature>
<organism evidence="3 4">
    <name type="scientific">Vitis vinifera</name>
    <name type="common">Grape</name>
    <dbReference type="NCBI Taxonomy" id="29760"/>
    <lineage>
        <taxon>Eukaryota</taxon>
        <taxon>Viridiplantae</taxon>
        <taxon>Streptophyta</taxon>
        <taxon>Embryophyta</taxon>
        <taxon>Tracheophyta</taxon>
        <taxon>Spermatophyta</taxon>
        <taxon>Magnoliopsida</taxon>
        <taxon>eudicotyledons</taxon>
        <taxon>Gunneridae</taxon>
        <taxon>Pentapetalae</taxon>
        <taxon>rosids</taxon>
        <taxon>Vitales</taxon>
        <taxon>Vitaceae</taxon>
        <taxon>Viteae</taxon>
        <taxon>Vitis</taxon>
    </lineage>
</organism>
<feature type="compositionally biased region" description="Low complexity" evidence="1">
    <location>
        <begin position="170"/>
        <end position="182"/>
    </location>
</feature>
<evidence type="ECO:0000259" key="2">
    <source>
        <dbReference type="Pfam" id="PF03732"/>
    </source>
</evidence>
<feature type="region of interest" description="Disordered" evidence="1">
    <location>
        <begin position="134"/>
        <end position="159"/>
    </location>
</feature>
<comment type="caution">
    <text evidence="3">The sequence shown here is derived from an EMBL/GenBank/DDBJ whole genome shotgun (WGS) entry which is preliminary data.</text>
</comment>
<reference evidence="3 4" key="1">
    <citation type="journal article" date="2018" name="PLoS Genet.">
        <title>Population sequencing reveals clonal diversity and ancestral inbreeding in the grapevine cultivar Chardonnay.</title>
        <authorList>
            <person name="Roach M.J."/>
            <person name="Johnson D.L."/>
            <person name="Bohlmann J."/>
            <person name="van Vuuren H.J."/>
            <person name="Jones S.J."/>
            <person name="Pretorius I.S."/>
            <person name="Schmidt S.A."/>
            <person name="Borneman A.R."/>
        </authorList>
    </citation>
    <scope>NUCLEOTIDE SEQUENCE [LARGE SCALE GENOMIC DNA]</scope>
    <source>
        <strain evidence="4">cv. Chardonnay</strain>
        <tissue evidence="3">Leaf</tissue>
    </source>
</reference>
<evidence type="ECO:0000256" key="1">
    <source>
        <dbReference type="SAM" id="MobiDB-lite"/>
    </source>
</evidence>
<accession>A0A438BXM5</accession>
<gene>
    <name evidence="3" type="ORF">CK203_098518</name>
</gene>
<dbReference type="PANTHER" id="PTHR33223">
    <property type="entry name" value="CCHC-TYPE DOMAIN-CONTAINING PROTEIN"/>
    <property type="match status" value="1"/>
</dbReference>
<name>A0A438BXM5_VITVI</name>
<dbReference type="Proteomes" id="UP000288805">
    <property type="component" value="Unassembled WGS sequence"/>
</dbReference>
<dbReference type="PANTHER" id="PTHR33223:SF8">
    <property type="entry name" value="OS04G0172440 PROTEIN"/>
    <property type="match status" value="1"/>
</dbReference>
<evidence type="ECO:0000313" key="3">
    <source>
        <dbReference type="EMBL" id="RVW15756.1"/>
    </source>
</evidence>
<dbReference type="Pfam" id="PF03732">
    <property type="entry name" value="Retrotrans_gag"/>
    <property type="match status" value="1"/>
</dbReference>
<feature type="compositionally biased region" description="Pro residues" evidence="1">
    <location>
        <begin position="145"/>
        <end position="154"/>
    </location>
</feature>